<reference evidence="2" key="1">
    <citation type="submission" date="2021-01" db="EMBL/GenBank/DDBJ databases">
        <authorList>
            <person name="Corre E."/>
            <person name="Pelletier E."/>
            <person name="Niang G."/>
            <person name="Scheremetjew M."/>
            <person name="Finn R."/>
            <person name="Kale V."/>
            <person name="Holt S."/>
            <person name="Cochrane G."/>
            <person name="Meng A."/>
            <person name="Brown T."/>
            <person name="Cohen L."/>
        </authorList>
    </citation>
    <scope>NUCLEOTIDE SEQUENCE</scope>
    <source>
        <strain evidence="2">CCMP3124</strain>
    </source>
</reference>
<evidence type="ECO:0000256" key="1">
    <source>
        <dbReference type="SAM" id="MobiDB-lite"/>
    </source>
</evidence>
<sequence length="295" mass="34166">MCERYEYILRRAKVGSQDSARWLDKRRKLGNWSCCEVRSVMSDVGRVARSKADAPLAADSLKSKPERINGHDVRVCARMLNERTCKVDLSGSVDIQADHVFRLLTHPENHVVFRNQRPARLRNVLWNDGHRQTIEIVQEAVWRFLMFSGSFAVHIIVDQDSILRRIKYRTVKPGFMRRFEGIWCVQGNPRRRERADTSVVHLSNLFELAIAPPRPMRGLVLSIASHVTSNVYNDFRNETLRIKRGSPSYDWIGECELEAHEGQDSSKQRARSRSSSSRKHAQNGYQYWNYCVSPP</sequence>
<feature type="compositionally biased region" description="Basic residues" evidence="1">
    <location>
        <begin position="268"/>
        <end position="281"/>
    </location>
</feature>
<organism evidence="2">
    <name type="scientific">Erythrolobus australicus</name>
    <dbReference type="NCBI Taxonomy" id="1077150"/>
    <lineage>
        <taxon>Eukaryota</taxon>
        <taxon>Rhodophyta</taxon>
        <taxon>Bangiophyceae</taxon>
        <taxon>Porphyridiales</taxon>
        <taxon>Porphyridiaceae</taxon>
        <taxon>Erythrolobus</taxon>
    </lineage>
</organism>
<proteinExistence type="predicted"/>
<protein>
    <recommendedName>
        <fullName evidence="3">Coenzyme Q-binding protein COQ10 START domain-containing protein</fullName>
    </recommendedName>
</protein>
<name>A0A7S1XIM4_9RHOD</name>
<dbReference type="AlphaFoldDB" id="A0A7S1XIM4"/>
<dbReference type="PANTHER" id="PTHR31385:SF1">
    <property type="entry name" value="PUTATIVE (DUF220)-RELATED"/>
    <property type="match status" value="1"/>
</dbReference>
<feature type="region of interest" description="Disordered" evidence="1">
    <location>
        <begin position="261"/>
        <end position="281"/>
    </location>
</feature>
<gene>
    <name evidence="2" type="ORF">EAUS1353_LOCUS3340</name>
</gene>
<dbReference type="SUPFAM" id="SSF55961">
    <property type="entry name" value="Bet v1-like"/>
    <property type="match status" value="1"/>
</dbReference>
<accession>A0A7S1XIM4</accession>
<dbReference type="EMBL" id="HBGI01005146">
    <property type="protein sequence ID" value="CAD9241600.1"/>
    <property type="molecule type" value="Transcribed_RNA"/>
</dbReference>
<evidence type="ECO:0008006" key="3">
    <source>
        <dbReference type="Google" id="ProtNLM"/>
    </source>
</evidence>
<evidence type="ECO:0000313" key="2">
    <source>
        <dbReference type="EMBL" id="CAD9241600.1"/>
    </source>
</evidence>
<dbReference type="PANTHER" id="PTHR31385">
    <property type="entry name" value="PUTATIVE (DUF220)-RELATED"/>
    <property type="match status" value="1"/>
</dbReference>